<accession>A0A165NX87</accession>
<keyword evidence="4" id="KW-1185">Reference proteome</keyword>
<evidence type="ECO:0000313" key="4">
    <source>
        <dbReference type="Proteomes" id="UP000076567"/>
    </source>
</evidence>
<organism evidence="3 4">
    <name type="scientific">Fictibacillus phosphorivorans</name>
    <dbReference type="NCBI Taxonomy" id="1221500"/>
    <lineage>
        <taxon>Bacteria</taxon>
        <taxon>Bacillati</taxon>
        <taxon>Bacillota</taxon>
        <taxon>Bacilli</taxon>
        <taxon>Bacillales</taxon>
        <taxon>Fictibacillaceae</taxon>
        <taxon>Fictibacillus</taxon>
    </lineage>
</organism>
<feature type="region of interest" description="Disordered" evidence="1">
    <location>
        <begin position="206"/>
        <end position="249"/>
    </location>
</feature>
<dbReference type="RefSeq" id="WP_066238585.1">
    <property type="nucleotide sequence ID" value="NZ_LRFC01000006.1"/>
</dbReference>
<dbReference type="AlphaFoldDB" id="A0A165NX87"/>
<dbReference type="EMBL" id="LRFC01000006">
    <property type="protein sequence ID" value="KZE68023.1"/>
    <property type="molecule type" value="Genomic_DNA"/>
</dbReference>
<name>A0A165NX87_9BACL</name>
<sequence length="249" mass="28180">MKLHRKILILSLLTTSLLMTGCFNTAFQEKIEEKQKEKEQAKKASAEKKAEKKDKENETYEKLAKPLDEVINESDLDTGKIITPVGDVKAKNSYENSGDFSIYVADVLYKFYTQQISPEQYYEFLTKYGSRSTVQELPSKEDAITILGSLQGLYKSKNIQGESYVLTEIMLGRLKKEGHFYRKVITTNGEEYFISTIAKEDGAWKFVEDSPSPPFEEGEVAAEETQANSEVNTEPDSATETTEETSNNE</sequence>
<dbReference type="PROSITE" id="PS51257">
    <property type="entry name" value="PROKAR_LIPOPROTEIN"/>
    <property type="match status" value="1"/>
</dbReference>
<feature type="compositionally biased region" description="Low complexity" evidence="1">
    <location>
        <begin position="234"/>
        <end position="249"/>
    </location>
</feature>
<reference evidence="4" key="1">
    <citation type="submission" date="2016-01" db="EMBL/GenBank/DDBJ databases">
        <title>Draft genome of Chromobacterium sp. F49.</title>
        <authorList>
            <person name="Hong K.W."/>
        </authorList>
    </citation>
    <scope>NUCLEOTIDE SEQUENCE [LARGE SCALE GENOMIC DNA]</scope>
    <source>
        <strain evidence="4">P7IIIA</strain>
    </source>
</reference>
<evidence type="ECO:0008006" key="5">
    <source>
        <dbReference type="Google" id="ProtNLM"/>
    </source>
</evidence>
<evidence type="ECO:0000256" key="2">
    <source>
        <dbReference type="SAM" id="SignalP"/>
    </source>
</evidence>
<keyword evidence="2" id="KW-0732">Signal</keyword>
<proteinExistence type="predicted"/>
<feature type="signal peptide" evidence="2">
    <location>
        <begin position="1"/>
        <end position="25"/>
    </location>
</feature>
<comment type="caution">
    <text evidence="3">The sequence shown here is derived from an EMBL/GenBank/DDBJ whole genome shotgun (WGS) entry which is preliminary data.</text>
</comment>
<feature type="region of interest" description="Disordered" evidence="1">
    <location>
        <begin position="34"/>
        <end position="58"/>
    </location>
</feature>
<protein>
    <recommendedName>
        <fullName evidence="5">Lipoprotein</fullName>
    </recommendedName>
</protein>
<evidence type="ECO:0000313" key="3">
    <source>
        <dbReference type="EMBL" id="KZE68023.1"/>
    </source>
</evidence>
<dbReference type="Proteomes" id="UP000076567">
    <property type="component" value="Unassembled WGS sequence"/>
</dbReference>
<feature type="chain" id="PRO_5038653372" description="Lipoprotein" evidence="2">
    <location>
        <begin position="26"/>
        <end position="249"/>
    </location>
</feature>
<gene>
    <name evidence="3" type="ORF">AWM68_17795</name>
</gene>
<evidence type="ECO:0000256" key="1">
    <source>
        <dbReference type="SAM" id="MobiDB-lite"/>
    </source>
</evidence>